<dbReference type="InterPro" id="IPR028994">
    <property type="entry name" value="Integrin_alpha_N"/>
</dbReference>
<dbReference type="RefSeq" id="WP_044218447.1">
    <property type="nucleotide sequence ID" value="NZ_JBKAGJ010000018.1"/>
</dbReference>
<keyword evidence="5" id="KW-1185">Reference proteome</keyword>
<reference evidence="4 5" key="1">
    <citation type="journal article" date="2014" name="Int. J. Syst. Evol. Microbiol.">
        <title>Phaeodactylibacter xiamenensis gen. nov., sp. nov., a member of the family Saprospiraceae isolated from the marine alga Phaeodactylum tricornutum.</title>
        <authorList>
            <person name="Chen Z.Jr."/>
            <person name="Lei X."/>
            <person name="Lai Q."/>
            <person name="Li Y."/>
            <person name="Zhang B."/>
            <person name="Zhang J."/>
            <person name="Zhang H."/>
            <person name="Yang L."/>
            <person name="Zheng W."/>
            <person name="Tian Y."/>
            <person name="Yu Z."/>
            <person name="Xu H.Jr."/>
            <person name="Zheng T."/>
        </authorList>
    </citation>
    <scope>NUCLEOTIDE SEQUENCE [LARGE SCALE GENOMIC DNA]</scope>
    <source>
        <strain evidence="4 5">KD52</strain>
    </source>
</reference>
<gene>
    <name evidence="4" type="ORF">IX84_08365</name>
</gene>
<dbReference type="Pfam" id="PF13517">
    <property type="entry name" value="FG-GAP_3"/>
    <property type="match status" value="2"/>
</dbReference>
<proteinExistence type="predicted"/>
<accession>A0A098S7W9</accession>
<evidence type="ECO:0000259" key="3">
    <source>
        <dbReference type="Pfam" id="PF18962"/>
    </source>
</evidence>
<feature type="domain" description="Secretion system C-terminal sorting" evidence="3">
    <location>
        <begin position="756"/>
        <end position="827"/>
    </location>
</feature>
<comment type="caution">
    <text evidence="4">The sequence shown here is derived from an EMBL/GenBank/DDBJ whole genome shotgun (WGS) entry which is preliminary data.</text>
</comment>
<protein>
    <recommendedName>
        <fullName evidence="3">Secretion system C-terminal sorting domain-containing protein</fullName>
    </recommendedName>
</protein>
<dbReference type="AlphaFoldDB" id="A0A098S7W9"/>
<dbReference type="InterPro" id="IPR026444">
    <property type="entry name" value="Secre_tail"/>
</dbReference>
<evidence type="ECO:0000313" key="5">
    <source>
        <dbReference type="Proteomes" id="UP000029736"/>
    </source>
</evidence>
<keyword evidence="1 2" id="KW-0732">Signal</keyword>
<dbReference type="STRING" id="1524460.IX84_08365"/>
<dbReference type="NCBIfam" id="TIGR04183">
    <property type="entry name" value="Por_Secre_tail"/>
    <property type="match status" value="1"/>
</dbReference>
<evidence type="ECO:0000256" key="1">
    <source>
        <dbReference type="ARBA" id="ARBA00022729"/>
    </source>
</evidence>
<name>A0A098S7W9_9BACT</name>
<evidence type="ECO:0000256" key="2">
    <source>
        <dbReference type="SAM" id="SignalP"/>
    </source>
</evidence>
<evidence type="ECO:0000313" key="4">
    <source>
        <dbReference type="EMBL" id="KGE88669.1"/>
    </source>
</evidence>
<organism evidence="4 5">
    <name type="scientific">Phaeodactylibacter xiamenensis</name>
    <dbReference type="NCBI Taxonomy" id="1524460"/>
    <lineage>
        <taxon>Bacteria</taxon>
        <taxon>Pseudomonadati</taxon>
        <taxon>Bacteroidota</taxon>
        <taxon>Saprospiria</taxon>
        <taxon>Saprospirales</taxon>
        <taxon>Haliscomenobacteraceae</taxon>
        <taxon>Phaeodactylibacter</taxon>
    </lineage>
</organism>
<feature type="signal peptide" evidence="2">
    <location>
        <begin position="1"/>
        <end position="23"/>
    </location>
</feature>
<dbReference type="Proteomes" id="UP000029736">
    <property type="component" value="Unassembled WGS sequence"/>
</dbReference>
<dbReference type="PANTHER" id="PTHR44103">
    <property type="entry name" value="PROPROTEIN CONVERTASE P"/>
    <property type="match status" value="1"/>
</dbReference>
<dbReference type="OrthoDB" id="9816120at2"/>
<dbReference type="InterPro" id="IPR013517">
    <property type="entry name" value="FG-GAP"/>
</dbReference>
<dbReference type="SUPFAM" id="SSF69318">
    <property type="entry name" value="Integrin alpha N-terminal domain"/>
    <property type="match status" value="2"/>
</dbReference>
<dbReference type="Pfam" id="PF18962">
    <property type="entry name" value="Por_Secre_tail"/>
    <property type="match status" value="1"/>
</dbReference>
<dbReference type="EMBL" id="JPOS01000018">
    <property type="protein sequence ID" value="KGE88669.1"/>
    <property type="molecule type" value="Genomic_DNA"/>
</dbReference>
<dbReference type="Gene3D" id="2.130.10.130">
    <property type="entry name" value="Integrin alpha, N-terminal"/>
    <property type="match status" value="1"/>
</dbReference>
<sequence>MNYRQYLTVLCALSLLSSLQAQWMPRQILHPLNLITVKAMPADLNNDKKKDLVLLSESPNRLSWQISLNNPEAYELALVLSTTATVNDATTGDFDQDGDPDIIASVDNPARLVWYENTGLEGLERFGQETTILQGESMEGLQLADLNTDGWSDLIFTGFLNDVPPDFAFHIMMGTGPGTYSPAVSAPFRVPIGLAEFPPYFFFQPEVTQPVLHIYGRFRPDGGNMQSARITFNYDDLSFADFMPIDDVNFQIRDMADIDQNGSPELLGSGFQEGIFYYTFIDGVWERRTVYSSPLANSWGSKFHDVDADGLTDIVFGLDTLTNPPFFQPERLSWVRQTAPLEFGIIQPLTAGVPSNAVFDFQPIDGDTLPDLLFYYEDELRPGYQSSLADGSWSNNRYFPAGLIPDHFVAGDADGDGDTDLLASDIIANTLFSFRQEAGTLRSVHIERANLPLPAYISGGDFDDDGDFDLLVSESRPLPDGQVYWMERSNGTWEEHPIDEEQYALPFLLPQDMDGDGDLDIVASSGVHAVIYYQNLGGGNFGERTTVSTTPSYRFAMLSDWDGDGSQDLIARPVGPFDQVTLHRWNGDGFDEAIPLTPAGTGAPELPAPFDINGDGMPELVASFTSEIRFWEHEPPGALSNTLLLDLPFSTDTGRFFSADLNGDEETDLFFLALNPGQTTSLYWLMGPADLNSLDFQSITLDSLGYASVAHHAPVFSTAPDLITLHEHDRTLRIFANGMGPVPTHEAPGSGKAVKVFPNPASAYFEMQAEGLNIRKVDIFNAQGQWVHTQVPEIDPVVIRTSGWAPGLYFIRTSDEKGAAKTVKVVISR</sequence>
<feature type="chain" id="PRO_5001947740" description="Secretion system C-terminal sorting domain-containing protein" evidence="2">
    <location>
        <begin position="24"/>
        <end position="829"/>
    </location>
</feature>
<dbReference type="PANTHER" id="PTHR44103:SF1">
    <property type="entry name" value="PROPROTEIN CONVERTASE P"/>
    <property type="match status" value="1"/>
</dbReference>